<keyword evidence="1" id="KW-0805">Transcription regulation</keyword>
<dbReference type="KEGG" id="cmt:CCM_03002"/>
<organism evidence="7 8">
    <name type="scientific">Cordyceps militaris (strain CM01)</name>
    <name type="common">Caterpillar fungus</name>
    <dbReference type="NCBI Taxonomy" id="983644"/>
    <lineage>
        <taxon>Eukaryota</taxon>
        <taxon>Fungi</taxon>
        <taxon>Dikarya</taxon>
        <taxon>Ascomycota</taxon>
        <taxon>Pezizomycotina</taxon>
        <taxon>Sordariomycetes</taxon>
        <taxon>Hypocreomycetidae</taxon>
        <taxon>Hypocreales</taxon>
        <taxon>Cordycipitaceae</taxon>
        <taxon>Cordyceps</taxon>
    </lineage>
</organism>
<feature type="compositionally biased region" description="Polar residues" evidence="5">
    <location>
        <begin position="698"/>
        <end position="716"/>
    </location>
</feature>
<feature type="region of interest" description="Disordered" evidence="5">
    <location>
        <begin position="383"/>
        <end position="442"/>
    </location>
</feature>
<dbReference type="GO" id="GO:0003677">
    <property type="term" value="F:DNA binding"/>
    <property type="evidence" value="ECO:0007669"/>
    <property type="project" value="UniProtKB-KW"/>
</dbReference>
<feature type="region of interest" description="Disordered" evidence="5">
    <location>
        <begin position="591"/>
        <end position="764"/>
    </location>
</feature>
<feature type="compositionally biased region" description="Basic and acidic residues" evidence="5">
    <location>
        <begin position="651"/>
        <end position="668"/>
    </location>
</feature>
<dbReference type="CDD" id="cd00067">
    <property type="entry name" value="GAL4"/>
    <property type="match status" value="1"/>
</dbReference>
<evidence type="ECO:0000313" key="7">
    <source>
        <dbReference type="EMBL" id="EGX94731.1"/>
    </source>
</evidence>
<dbReference type="Gene3D" id="4.10.240.10">
    <property type="entry name" value="Zn(2)-C6 fungal-type DNA-binding domain"/>
    <property type="match status" value="1"/>
</dbReference>
<keyword evidence="8" id="KW-1185">Reference proteome</keyword>
<keyword evidence="4" id="KW-0539">Nucleus</keyword>
<dbReference type="AlphaFoldDB" id="G3J892"/>
<dbReference type="Proteomes" id="UP000001610">
    <property type="component" value="Unassembled WGS sequence"/>
</dbReference>
<feature type="compositionally biased region" description="Polar residues" evidence="5">
    <location>
        <begin position="404"/>
        <end position="420"/>
    </location>
</feature>
<dbReference type="SMART" id="SM00066">
    <property type="entry name" value="GAL4"/>
    <property type="match status" value="1"/>
</dbReference>
<accession>G3J892</accession>
<dbReference type="Pfam" id="PF00172">
    <property type="entry name" value="Zn_clus"/>
    <property type="match status" value="1"/>
</dbReference>
<evidence type="ECO:0000256" key="1">
    <source>
        <dbReference type="ARBA" id="ARBA00023015"/>
    </source>
</evidence>
<dbReference type="GeneID" id="18165029"/>
<evidence type="ECO:0000313" key="8">
    <source>
        <dbReference type="Proteomes" id="UP000001610"/>
    </source>
</evidence>
<dbReference type="InterPro" id="IPR001138">
    <property type="entry name" value="Zn2Cys6_DnaBD"/>
</dbReference>
<dbReference type="OMA" id="HEAQPRN"/>
<dbReference type="STRING" id="983644.G3J892"/>
<feature type="region of interest" description="Disordered" evidence="5">
    <location>
        <begin position="792"/>
        <end position="872"/>
    </location>
</feature>
<dbReference type="PROSITE" id="PS50048">
    <property type="entry name" value="ZN2_CY6_FUNGAL_2"/>
    <property type="match status" value="1"/>
</dbReference>
<feature type="domain" description="Zn(2)-C6 fungal-type" evidence="6">
    <location>
        <begin position="451"/>
        <end position="480"/>
    </location>
</feature>
<dbReference type="InterPro" id="IPR050675">
    <property type="entry name" value="OAF3"/>
</dbReference>
<feature type="region of interest" description="Disordered" evidence="5">
    <location>
        <begin position="506"/>
        <end position="530"/>
    </location>
</feature>
<dbReference type="InterPro" id="IPR036864">
    <property type="entry name" value="Zn2-C6_fun-type_DNA-bd_sf"/>
</dbReference>
<feature type="compositionally biased region" description="Polar residues" evidence="5">
    <location>
        <begin position="792"/>
        <end position="802"/>
    </location>
</feature>
<proteinExistence type="predicted"/>
<dbReference type="EMBL" id="JH126400">
    <property type="protein sequence ID" value="EGX94731.1"/>
    <property type="molecule type" value="Genomic_DNA"/>
</dbReference>
<protein>
    <submittedName>
        <fullName evidence="7">Fungal transcriptional regulatory protein</fullName>
    </submittedName>
</protein>
<dbReference type="SUPFAM" id="SSF57701">
    <property type="entry name" value="Zn2/Cys6 DNA-binding domain"/>
    <property type="match status" value="1"/>
</dbReference>
<name>G3J892_CORMM</name>
<sequence>MAEFLASFNFGAAEEEPVRDKACSNLDEVLSRFRDGFEGKVTETRAERIKISVDIGPSANFTIFGGQGDNVDPSLSRVSARDALVSQPQQTPITQRAVSQEILNAIGNIDGSTWSMTEELRKTQGWVMTYACNHSWQQWTRRGKATQTQAILDYSQKELDPTSRARPAFDCRGTVTITFSKGNSAITVNYAHTPFHRTVGEQYDLFKPPPPPPRAVTKKKAPGSAKKSDTPRRKRAATGADGEPTPKRPRRPKKGAKNQLSQAELVPITEGFPSTNGNGTTVTAIDAADHAALAALSVATAGEALPNNGTTGAAKNNTASLNVSPEEAARRRETATKKLVEAGIDPDTLNADQFSIFSNQSPEVQNESLNMLVKYGAERLHIVHPPKKDSPRPAGSQPDAESIASGSVNPNRIANHSASENVEADASGAEANGASETPRKAKRGTRSRVFCFNCKLSKSKCSKEKPTCNVCQESGLSCEYPAPRPRHSKSAAIVTEDDDTIMSENVDAEGEVEDSRTEVATQAEDPRPPSIYAQVPIANMMQITPDDEGNGSHPIGEASIQSTTTYENRAPTSSLSWSTGGLALPQGRVYYPPDTSAATSAATREPLPNNARTVVDTPLKRSQRVPKPTAKVKSRVPTPVQSLIASPPNRARHESPLERHNPRRHEAQPRNPLAFERSPPPTPYGQPATHPQYASDPYRQNSSYGQSQGAYPQLQATAPDRVAYDPDSYRNPVPPRAFNQQEPQAPARAPTAKPPWPSRGQDAAAADTLQRIHGYGGNDNIGSAILSAQAANQRGSTGSNSDGARGVMAASKRGASRKSYSSQPTPQQAPAIQNQPQHGQQPWYGFNGLHGGSTTGTQSNHNWGGSGGSGWN</sequence>
<keyword evidence="3" id="KW-0804">Transcription</keyword>
<dbReference type="OrthoDB" id="3249161at2759"/>
<dbReference type="PANTHER" id="PTHR31069:SF31">
    <property type="entry name" value="MONODICTYPHENONE CLUSTER TRANSCRIPTION FACTOR-RELATED"/>
    <property type="match status" value="1"/>
</dbReference>
<dbReference type="HOGENOM" id="CLU_332316_0_0_1"/>
<keyword evidence="2" id="KW-0238">DNA-binding</keyword>
<dbReference type="RefSeq" id="XP_006668217.1">
    <property type="nucleotide sequence ID" value="XM_006668154.1"/>
</dbReference>
<feature type="region of interest" description="Disordered" evidence="5">
    <location>
        <begin position="563"/>
        <end position="582"/>
    </location>
</feature>
<dbReference type="PRINTS" id="PR00755">
    <property type="entry name" value="AFLATOXINBRP"/>
</dbReference>
<dbReference type="GO" id="GO:0000981">
    <property type="term" value="F:DNA-binding transcription factor activity, RNA polymerase II-specific"/>
    <property type="evidence" value="ECO:0007669"/>
    <property type="project" value="InterPro"/>
</dbReference>
<feature type="compositionally biased region" description="Polar residues" evidence="5">
    <location>
        <begin position="563"/>
        <end position="579"/>
    </location>
</feature>
<dbReference type="GO" id="GO:0008270">
    <property type="term" value="F:zinc ion binding"/>
    <property type="evidence" value="ECO:0007669"/>
    <property type="project" value="InterPro"/>
</dbReference>
<evidence type="ECO:0000256" key="4">
    <source>
        <dbReference type="ARBA" id="ARBA00023242"/>
    </source>
</evidence>
<feature type="compositionally biased region" description="Low complexity" evidence="5">
    <location>
        <begin position="823"/>
        <end position="837"/>
    </location>
</feature>
<evidence type="ECO:0000256" key="2">
    <source>
        <dbReference type="ARBA" id="ARBA00023125"/>
    </source>
</evidence>
<evidence type="ECO:0000256" key="3">
    <source>
        <dbReference type="ARBA" id="ARBA00023163"/>
    </source>
</evidence>
<dbReference type="PANTHER" id="PTHR31069">
    <property type="entry name" value="OLEATE-ACTIVATED TRANSCRIPTION FACTOR 1-RELATED"/>
    <property type="match status" value="1"/>
</dbReference>
<dbReference type="InParanoid" id="G3J892"/>
<evidence type="ECO:0000259" key="6">
    <source>
        <dbReference type="PROSITE" id="PS50048"/>
    </source>
</evidence>
<feature type="region of interest" description="Disordered" evidence="5">
    <location>
        <begin position="201"/>
        <end position="264"/>
    </location>
</feature>
<evidence type="ECO:0000256" key="5">
    <source>
        <dbReference type="SAM" id="MobiDB-lite"/>
    </source>
</evidence>
<gene>
    <name evidence="7" type="ORF">CCM_03002</name>
</gene>
<feature type="compositionally biased region" description="Basic residues" evidence="5">
    <location>
        <begin position="247"/>
        <end position="256"/>
    </location>
</feature>
<dbReference type="VEuPathDB" id="FungiDB:CCM_03002"/>
<dbReference type="eggNOG" id="ENOG502SABA">
    <property type="taxonomic scope" value="Eukaryota"/>
</dbReference>
<reference evidence="7 8" key="1">
    <citation type="journal article" date="2011" name="Genome Biol.">
        <title>Genome sequence of the insect pathogenic fungus Cordyceps militaris, a valued traditional Chinese medicine.</title>
        <authorList>
            <person name="Zheng P."/>
            <person name="Xia Y."/>
            <person name="Xiao G."/>
            <person name="Xiong C."/>
            <person name="Hu X."/>
            <person name="Zhang S."/>
            <person name="Zheng H."/>
            <person name="Huang Y."/>
            <person name="Zhou Y."/>
            <person name="Wang S."/>
            <person name="Zhao G.P."/>
            <person name="Liu X."/>
            <person name="St Leger R.J."/>
            <person name="Wang C."/>
        </authorList>
    </citation>
    <scope>NUCLEOTIDE SEQUENCE [LARGE SCALE GENOMIC DNA]</scope>
    <source>
        <strain evidence="7 8">CM01</strain>
    </source>
</reference>